<accession>A1CIV5</accession>
<dbReference type="GO" id="GO:0000026">
    <property type="term" value="F:alpha-1,2-mannosyltransferase activity"/>
    <property type="evidence" value="ECO:0007669"/>
    <property type="project" value="TreeGrafter"/>
</dbReference>
<evidence type="ECO:0000256" key="4">
    <source>
        <dbReference type="ARBA" id="ARBA00022679"/>
    </source>
</evidence>
<gene>
    <name evidence="7" type="ORF">ACLA_052830</name>
</gene>
<dbReference type="OrthoDB" id="4484309at2759"/>
<evidence type="ECO:0000313" key="8">
    <source>
        <dbReference type="Proteomes" id="UP000006701"/>
    </source>
</evidence>
<dbReference type="GeneID" id="4703967"/>
<comment type="similarity">
    <text evidence="3">Belongs to the MNN1/MNT family.</text>
</comment>
<evidence type="ECO:0000313" key="7">
    <source>
        <dbReference type="EMBL" id="EAW10810.1"/>
    </source>
</evidence>
<dbReference type="GO" id="GO:0046354">
    <property type="term" value="P:mannan biosynthetic process"/>
    <property type="evidence" value="ECO:0007669"/>
    <property type="project" value="TreeGrafter"/>
</dbReference>
<proteinExistence type="inferred from homology"/>
<dbReference type="PANTHER" id="PTHR31646:SF5">
    <property type="entry name" value="(MNN2), PUTATIVE (AFU_ORTHOLOGUE AFUA_6G04450)-RELATED"/>
    <property type="match status" value="1"/>
</dbReference>
<dbReference type="InterPro" id="IPR022751">
    <property type="entry name" value="Alpha_mannosyltransferase"/>
</dbReference>
<dbReference type="RefSeq" id="XP_001272236.1">
    <property type="nucleotide sequence ID" value="XM_001272235.1"/>
</dbReference>
<dbReference type="AlphaFoldDB" id="A1CIV5"/>
<comment type="subcellular location">
    <subcellularLocation>
        <location evidence="1">Golgi apparatus</location>
    </subcellularLocation>
</comment>
<evidence type="ECO:0000256" key="6">
    <source>
        <dbReference type="SAM" id="Phobius"/>
    </source>
</evidence>
<sequence length="476" mass="53688">MNRSNQQLRRRNVLIAFGLVFVFCWILYRPGSFQSNVTSTGHKEFWREFYPLLTAAAPNCDAPTRIAKAEAEGFDPKSTKQPINLLRMPEGDVMKMKNAHGTFLRSIERDAPRLHYRPGTRGLVSTAGGAYLPVLVTSLRMLRRTGSDLPMEVFLADWTEYDGYTCQVVLPSLNAECVVLSEILDAAPGSRNKVEKYQYKPLAILFSSFEEILFLDADAFPLQKPDLIFNSNLFKSKGLITFPDFWITTASPFFYQITSQQQPAPNVRQSTESGEVFFSKSIHLRTLLLVIYYNFWGPTHYYPLLSQGAPGEGDKETFLAAAAVFNAPFYQVSEPIRALGRHKEDGFSGSTMVQYNPVEDHELTSHGVWRIRGHKAPSPKPFIVHANFPKFNPATIFHDNGPAVKGDGSYTRAWLAPEDLVQSFGTNVEQQFWTEIRWTACALEGRTVSWMDKKGICARADEYYKKIFGSDLPASA</sequence>
<dbReference type="eggNOG" id="ENOG502QQ16">
    <property type="taxonomic scope" value="Eukaryota"/>
</dbReference>
<evidence type="ECO:0000256" key="5">
    <source>
        <dbReference type="ARBA" id="ARBA00023034"/>
    </source>
</evidence>
<organism evidence="7 8">
    <name type="scientific">Aspergillus clavatus (strain ATCC 1007 / CBS 513.65 / DSM 816 / NCTC 3887 / NRRL 1 / QM 1276 / 107)</name>
    <dbReference type="NCBI Taxonomy" id="344612"/>
    <lineage>
        <taxon>Eukaryota</taxon>
        <taxon>Fungi</taxon>
        <taxon>Dikarya</taxon>
        <taxon>Ascomycota</taxon>
        <taxon>Pezizomycotina</taxon>
        <taxon>Eurotiomycetes</taxon>
        <taxon>Eurotiomycetidae</taxon>
        <taxon>Eurotiales</taxon>
        <taxon>Aspergillaceae</taxon>
        <taxon>Aspergillus</taxon>
        <taxon>Aspergillus subgen. Fumigati</taxon>
    </lineage>
</organism>
<dbReference type="PANTHER" id="PTHR31646">
    <property type="entry name" value="ALPHA-1,2-MANNOSYLTRANSFERASE MNN2"/>
    <property type="match status" value="1"/>
</dbReference>
<dbReference type="GO" id="GO:0005794">
    <property type="term" value="C:Golgi apparatus"/>
    <property type="evidence" value="ECO:0007669"/>
    <property type="project" value="UniProtKB-SubCell"/>
</dbReference>
<name>A1CIV5_ASPCL</name>
<dbReference type="OMA" id="GKSISWK"/>
<dbReference type="Proteomes" id="UP000006701">
    <property type="component" value="Unassembled WGS sequence"/>
</dbReference>
<dbReference type="HOGENOM" id="CLU_013298_0_1_1"/>
<feature type="transmembrane region" description="Helical" evidence="6">
    <location>
        <begin position="12"/>
        <end position="28"/>
    </location>
</feature>
<dbReference type="STRING" id="344612.A1CIV5"/>
<dbReference type="KEGG" id="act:ACLA_052830"/>
<keyword evidence="5" id="KW-0333">Golgi apparatus</keyword>
<keyword evidence="6" id="KW-0472">Membrane</keyword>
<comment type="pathway">
    <text evidence="2">Protein modification; protein glycosylation.</text>
</comment>
<dbReference type="InterPro" id="IPR029044">
    <property type="entry name" value="Nucleotide-diphossugar_trans"/>
</dbReference>
<evidence type="ECO:0000256" key="3">
    <source>
        <dbReference type="ARBA" id="ARBA00009105"/>
    </source>
</evidence>
<dbReference type="VEuPathDB" id="FungiDB:ACLA_052830"/>
<keyword evidence="6" id="KW-1133">Transmembrane helix</keyword>
<dbReference type="Pfam" id="PF11051">
    <property type="entry name" value="Mannosyl_trans3"/>
    <property type="match status" value="2"/>
</dbReference>
<reference evidence="7 8" key="1">
    <citation type="journal article" date="2008" name="PLoS Genet.">
        <title>Genomic islands in the pathogenic filamentous fungus Aspergillus fumigatus.</title>
        <authorList>
            <person name="Fedorova N.D."/>
            <person name="Khaldi N."/>
            <person name="Joardar V.S."/>
            <person name="Maiti R."/>
            <person name="Amedeo P."/>
            <person name="Anderson M.J."/>
            <person name="Crabtree J."/>
            <person name="Silva J.C."/>
            <person name="Badger J.H."/>
            <person name="Albarraq A."/>
            <person name="Angiuoli S."/>
            <person name="Bussey H."/>
            <person name="Bowyer P."/>
            <person name="Cotty P.J."/>
            <person name="Dyer P.S."/>
            <person name="Egan A."/>
            <person name="Galens K."/>
            <person name="Fraser-Liggett C.M."/>
            <person name="Haas B.J."/>
            <person name="Inman J.M."/>
            <person name="Kent R."/>
            <person name="Lemieux S."/>
            <person name="Malavazi I."/>
            <person name="Orvis J."/>
            <person name="Roemer T."/>
            <person name="Ronning C.M."/>
            <person name="Sundaram J.P."/>
            <person name="Sutton G."/>
            <person name="Turner G."/>
            <person name="Venter J.C."/>
            <person name="White O.R."/>
            <person name="Whitty B.R."/>
            <person name="Youngman P."/>
            <person name="Wolfe K.H."/>
            <person name="Goldman G.H."/>
            <person name="Wortman J.R."/>
            <person name="Jiang B."/>
            <person name="Denning D.W."/>
            <person name="Nierman W.C."/>
        </authorList>
    </citation>
    <scope>NUCLEOTIDE SEQUENCE [LARGE SCALE GENOMIC DNA]</scope>
    <source>
        <strain evidence="8">ATCC 1007 / CBS 513.65 / DSM 816 / NCTC 3887 / NRRL 1</strain>
    </source>
</reference>
<evidence type="ECO:0000256" key="2">
    <source>
        <dbReference type="ARBA" id="ARBA00004922"/>
    </source>
</evidence>
<dbReference type="SUPFAM" id="SSF53448">
    <property type="entry name" value="Nucleotide-diphospho-sugar transferases"/>
    <property type="match status" value="1"/>
</dbReference>
<protein>
    <recommendedName>
        <fullName evidence="9">Alpha-1,2-mannosyltransferase (Mnn2)</fullName>
    </recommendedName>
</protein>
<keyword evidence="8" id="KW-1185">Reference proteome</keyword>
<keyword evidence="4" id="KW-0808">Transferase</keyword>
<dbReference type="EMBL" id="DS027054">
    <property type="protein sequence ID" value="EAW10810.1"/>
    <property type="molecule type" value="Genomic_DNA"/>
</dbReference>
<keyword evidence="6" id="KW-0812">Transmembrane</keyword>
<evidence type="ECO:0000256" key="1">
    <source>
        <dbReference type="ARBA" id="ARBA00004555"/>
    </source>
</evidence>
<evidence type="ECO:0008006" key="9">
    <source>
        <dbReference type="Google" id="ProtNLM"/>
    </source>
</evidence>